<sequence>MSTPLLGVAQESIKKSEIEAVISPDYGKVHIIKKGFGGTISTAVKLNTDLKVIVKSVDKDAAPDWVFVRSQQRN</sequence>
<dbReference type="Proteomes" id="UP000054560">
    <property type="component" value="Unassembled WGS sequence"/>
</dbReference>
<organism evidence="1 2">
    <name type="scientific">Sphaeroforma arctica JP610</name>
    <dbReference type="NCBI Taxonomy" id="667725"/>
    <lineage>
        <taxon>Eukaryota</taxon>
        <taxon>Ichthyosporea</taxon>
        <taxon>Ichthyophonida</taxon>
        <taxon>Sphaeroforma</taxon>
    </lineage>
</organism>
<evidence type="ECO:0000313" key="1">
    <source>
        <dbReference type="EMBL" id="KNC85779.1"/>
    </source>
</evidence>
<proteinExistence type="predicted"/>
<protein>
    <submittedName>
        <fullName evidence="1">Uncharacterized protein</fullName>
    </submittedName>
</protein>
<dbReference type="GeneID" id="25902546"/>
<dbReference type="EMBL" id="KQ241684">
    <property type="protein sequence ID" value="KNC85779.1"/>
    <property type="molecule type" value="Genomic_DNA"/>
</dbReference>
<keyword evidence="2" id="KW-1185">Reference proteome</keyword>
<name>A0A0L0GA41_9EUKA</name>
<dbReference type="AlphaFoldDB" id="A0A0L0GA41"/>
<reference evidence="1 2" key="1">
    <citation type="submission" date="2011-02" db="EMBL/GenBank/DDBJ databases">
        <title>The Genome Sequence of Sphaeroforma arctica JP610.</title>
        <authorList>
            <consortium name="The Broad Institute Genome Sequencing Platform"/>
            <person name="Russ C."/>
            <person name="Cuomo C."/>
            <person name="Young S.K."/>
            <person name="Zeng Q."/>
            <person name="Gargeya S."/>
            <person name="Alvarado L."/>
            <person name="Berlin A."/>
            <person name="Chapman S.B."/>
            <person name="Chen Z."/>
            <person name="Freedman E."/>
            <person name="Gellesch M."/>
            <person name="Goldberg J."/>
            <person name="Griggs A."/>
            <person name="Gujja S."/>
            <person name="Heilman E."/>
            <person name="Heiman D."/>
            <person name="Howarth C."/>
            <person name="Mehta T."/>
            <person name="Neiman D."/>
            <person name="Pearson M."/>
            <person name="Roberts A."/>
            <person name="Saif S."/>
            <person name="Shea T."/>
            <person name="Shenoy N."/>
            <person name="Sisk P."/>
            <person name="Stolte C."/>
            <person name="Sykes S."/>
            <person name="White J."/>
            <person name="Yandava C."/>
            <person name="Burger G."/>
            <person name="Gray M.W."/>
            <person name="Holland P.W.H."/>
            <person name="King N."/>
            <person name="Lang F.B.F."/>
            <person name="Roger A.J."/>
            <person name="Ruiz-Trillo I."/>
            <person name="Haas B."/>
            <person name="Nusbaum C."/>
            <person name="Birren B."/>
        </authorList>
    </citation>
    <scope>NUCLEOTIDE SEQUENCE [LARGE SCALE GENOMIC DNA]</scope>
    <source>
        <strain evidence="1 2">JP610</strain>
    </source>
</reference>
<accession>A0A0L0GA41</accession>
<dbReference type="RefSeq" id="XP_014159681.1">
    <property type="nucleotide sequence ID" value="XM_014304206.1"/>
</dbReference>
<evidence type="ECO:0000313" key="2">
    <source>
        <dbReference type="Proteomes" id="UP000054560"/>
    </source>
</evidence>
<gene>
    <name evidence="1" type="ORF">SARC_02042</name>
</gene>